<keyword evidence="1" id="KW-0175">Coiled coil</keyword>
<proteinExistence type="predicted"/>
<reference evidence="4 5" key="2">
    <citation type="submission" date="2016-08" db="EMBL/GenBank/DDBJ databases">
        <title>Pervasive Adenine N6-methylation of Active Genes in Fungi.</title>
        <authorList>
            <consortium name="DOE Joint Genome Institute"/>
            <person name="Mondo S.J."/>
            <person name="Dannebaum R.O."/>
            <person name="Kuo R.C."/>
            <person name="Labutti K."/>
            <person name="Haridas S."/>
            <person name="Kuo A."/>
            <person name="Salamov A."/>
            <person name="Ahrendt S.R."/>
            <person name="Lipzen A."/>
            <person name="Sullivan W."/>
            <person name="Andreopoulos W.B."/>
            <person name="Clum A."/>
            <person name="Lindquist E."/>
            <person name="Daum C."/>
            <person name="Ramamoorthy G.K."/>
            <person name="Gryganskyi A."/>
            <person name="Culley D."/>
            <person name="Magnuson J.K."/>
            <person name="James T.Y."/>
            <person name="O'Malley M.A."/>
            <person name="Stajich J.E."/>
            <person name="Spatafora J.W."/>
            <person name="Visel A."/>
            <person name="Grigoriev I.V."/>
        </authorList>
    </citation>
    <scope>NUCLEOTIDE SEQUENCE [LARGE SCALE GENOMIC DNA]</scope>
    <source>
        <strain evidence="5">finn</strain>
    </source>
</reference>
<evidence type="ECO:0000313" key="5">
    <source>
        <dbReference type="Proteomes" id="UP000193719"/>
    </source>
</evidence>
<reference evidence="4 5" key="1">
    <citation type="submission" date="2016-08" db="EMBL/GenBank/DDBJ databases">
        <title>Genomes of anaerobic fungi encode conserved fungal cellulosomes for biomass hydrolysis.</title>
        <authorList>
            <consortium name="DOE Joint Genome Institute"/>
            <person name="Haitjema C.H."/>
            <person name="Gilmore S.P."/>
            <person name="Henske J.K."/>
            <person name="Solomon K.V."/>
            <person name="De Groot R."/>
            <person name="Kuo A."/>
            <person name="Mondo S.J."/>
            <person name="Salamov A.A."/>
            <person name="Labutti K."/>
            <person name="Zhao Z."/>
            <person name="Chiniquy J."/>
            <person name="Barry K."/>
            <person name="Brewer H.M."/>
            <person name="Purvine S.O."/>
            <person name="Wright A.T."/>
            <person name="Boxma B."/>
            <person name="Van Alen T."/>
            <person name="Hackstein J.H."/>
            <person name="Baker S.E."/>
            <person name="Grigoriev I.V."/>
            <person name="O'Malley M.A."/>
        </authorList>
    </citation>
    <scope>NUCLEOTIDE SEQUENCE [LARGE SCALE GENOMIC DNA]</scope>
    <source>
        <strain evidence="5">finn</strain>
    </source>
</reference>
<feature type="region of interest" description="Disordered" evidence="2">
    <location>
        <begin position="167"/>
        <end position="222"/>
    </location>
</feature>
<accession>A0A1Y1VNU6</accession>
<dbReference type="Proteomes" id="UP000193719">
    <property type="component" value="Unassembled WGS sequence"/>
</dbReference>
<keyword evidence="3" id="KW-0472">Membrane</keyword>
<dbReference type="EMBL" id="MCFH01000001">
    <property type="protein sequence ID" value="ORX60823.1"/>
    <property type="molecule type" value="Genomic_DNA"/>
</dbReference>
<evidence type="ECO:0000313" key="4">
    <source>
        <dbReference type="EMBL" id="ORX60823.1"/>
    </source>
</evidence>
<comment type="caution">
    <text evidence="4">The sequence shown here is derived from an EMBL/GenBank/DDBJ whole genome shotgun (WGS) entry which is preliminary data.</text>
</comment>
<feature type="compositionally biased region" description="Acidic residues" evidence="2">
    <location>
        <begin position="171"/>
        <end position="222"/>
    </location>
</feature>
<name>A0A1Y1VNU6_9FUNG</name>
<feature type="transmembrane region" description="Helical" evidence="3">
    <location>
        <begin position="380"/>
        <end position="403"/>
    </location>
</feature>
<keyword evidence="3" id="KW-0812">Transmembrane</keyword>
<evidence type="ECO:0000256" key="3">
    <source>
        <dbReference type="SAM" id="Phobius"/>
    </source>
</evidence>
<sequence length="466" mass="55318">MTMLKNIIQPEGNNNENLDRNSELAQSNSCNKSNTRNNNILKNLKYNENEDINRNRVLSNNIKTLTKNNNLLDEIADISSETTTNTSPTKNVANKLIKELLCHSISSNNSQNSVSQDYNYRPLLLSITEDGNSSVNENFLNSPNYSYQYNNVNENIKRFLKEQGIINNNENEYEDNIDMDEYEDEDNDDEEYDEYEEYEEEEEEEEDDDEEEEEEDDDDDIETEFLDSEYEFDEYATYGYNGEFELNKSLGIITDENISEYEYKNMIDVLRNLSYVVSKMRNERDEEKLSIKNFDSIMNEIKYSQKTCSEILLKAERISNKYSASMKELNELQEKFEKQNEKYKEEINQMNKKIQLLRNEIKNNNIKGKIFNNTEKLTNLILIIIFVIIIYIFLFILMSSFNVQQYTKPYIDRYITYCNNFSLKHDNIRLFNNNLKLYVNYLYNSYEHFVLKAIDAVQNLKIAFHH</sequence>
<evidence type="ECO:0000256" key="1">
    <source>
        <dbReference type="SAM" id="Coils"/>
    </source>
</evidence>
<gene>
    <name evidence="4" type="ORF">BCR36DRAFT_578895</name>
</gene>
<feature type="region of interest" description="Disordered" evidence="2">
    <location>
        <begin position="1"/>
        <end position="21"/>
    </location>
</feature>
<dbReference type="OrthoDB" id="2152364at2759"/>
<keyword evidence="5" id="KW-1185">Reference proteome</keyword>
<protein>
    <submittedName>
        <fullName evidence="4">Uncharacterized protein</fullName>
    </submittedName>
</protein>
<dbReference type="AlphaFoldDB" id="A0A1Y1VNU6"/>
<evidence type="ECO:0000256" key="2">
    <source>
        <dbReference type="SAM" id="MobiDB-lite"/>
    </source>
</evidence>
<keyword evidence="3" id="KW-1133">Transmembrane helix</keyword>
<dbReference type="STRING" id="1754191.A0A1Y1VNU6"/>
<organism evidence="4 5">
    <name type="scientific">Piromyces finnis</name>
    <dbReference type="NCBI Taxonomy" id="1754191"/>
    <lineage>
        <taxon>Eukaryota</taxon>
        <taxon>Fungi</taxon>
        <taxon>Fungi incertae sedis</taxon>
        <taxon>Chytridiomycota</taxon>
        <taxon>Chytridiomycota incertae sedis</taxon>
        <taxon>Neocallimastigomycetes</taxon>
        <taxon>Neocallimastigales</taxon>
        <taxon>Neocallimastigaceae</taxon>
        <taxon>Piromyces</taxon>
    </lineage>
</organism>
<feature type="coiled-coil region" evidence="1">
    <location>
        <begin position="315"/>
        <end position="367"/>
    </location>
</feature>